<evidence type="ECO:0000313" key="10">
    <source>
        <dbReference type="Proteomes" id="UP000794436"/>
    </source>
</evidence>
<dbReference type="Gene3D" id="3.30.870.10">
    <property type="entry name" value="Endonuclease Chain A"/>
    <property type="match status" value="2"/>
</dbReference>
<feature type="domain" description="PLD phosphodiesterase" evidence="8">
    <location>
        <begin position="226"/>
        <end position="256"/>
    </location>
</feature>
<evidence type="ECO:0000256" key="4">
    <source>
        <dbReference type="ARBA" id="ARBA00022801"/>
    </source>
</evidence>
<feature type="domain" description="PLD phosphodiesterase" evidence="8">
    <location>
        <begin position="458"/>
        <end position="485"/>
    </location>
</feature>
<dbReference type="SMART" id="SM00155">
    <property type="entry name" value="PLDc"/>
    <property type="match status" value="2"/>
</dbReference>
<dbReference type="InterPro" id="IPR025202">
    <property type="entry name" value="PLD-like_dom"/>
</dbReference>
<evidence type="ECO:0000256" key="1">
    <source>
        <dbReference type="ARBA" id="ARBA00000798"/>
    </source>
</evidence>
<dbReference type="PROSITE" id="PS50035">
    <property type="entry name" value="PLD"/>
    <property type="match status" value="2"/>
</dbReference>
<name>A0A8K1FKK1_PYTOL</name>
<dbReference type="CDD" id="cd09105">
    <property type="entry name" value="PLDc_vPLD1_2_like_2"/>
    <property type="match status" value="1"/>
</dbReference>
<dbReference type="InterPro" id="IPR001736">
    <property type="entry name" value="PLipase_D/transphosphatidylase"/>
</dbReference>
<dbReference type="Proteomes" id="UP000794436">
    <property type="component" value="Unassembled WGS sequence"/>
</dbReference>
<dbReference type="InterPro" id="IPR015679">
    <property type="entry name" value="PLipase_D_fam"/>
</dbReference>
<comment type="catalytic activity">
    <reaction evidence="1">
        <text>a 1,2-diacyl-sn-glycero-3-phosphocholine + H2O = a 1,2-diacyl-sn-glycero-3-phosphate + choline + H(+)</text>
        <dbReference type="Rhea" id="RHEA:14445"/>
        <dbReference type="ChEBI" id="CHEBI:15354"/>
        <dbReference type="ChEBI" id="CHEBI:15377"/>
        <dbReference type="ChEBI" id="CHEBI:15378"/>
        <dbReference type="ChEBI" id="CHEBI:57643"/>
        <dbReference type="ChEBI" id="CHEBI:58608"/>
        <dbReference type="EC" id="3.1.4.4"/>
    </reaction>
</comment>
<evidence type="ECO:0000313" key="9">
    <source>
        <dbReference type="EMBL" id="TMW67200.1"/>
    </source>
</evidence>
<feature type="signal peptide" evidence="7">
    <location>
        <begin position="1"/>
        <end position="23"/>
    </location>
</feature>
<dbReference type="Pfam" id="PF13091">
    <property type="entry name" value="PLDc_2"/>
    <property type="match status" value="1"/>
</dbReference>
<organism evidence="9 10">
    <name type="scientific">Pythium oligandrum</name>
    <name type="common">Mycoparasitic fungus</name>
    <dbReference type="NCBI Taxonomy" id="41045"/>
    <lineage>
        <taxon>Eukaryota</taxon>
        <taxon>Sar</taxon>
        <taxon>Stramenopiles</taxon>
        <taxon>Oomycota</taxon>
        <taxon>Peronosporomycetes</taxon>
        <taxon>Pythiales</taxon>
        <taxon>Pythiaceae</taxon>
        <taxon>Pythium</taxon>
    </lineage>
</organism>
<keyword evidence="4" id="KW-0378">Hydrolase</keyword>
<keyword evidence="5" id="KW-0442">Lipid degradation</keyword>
<dbReference type="AlphaFoldDB" id="A0A8K1FKK1"/>
<comment type="caution">
    <text evidence="9">The sequence shown here is derived from an EMBL/GenBank/DDBJ whole genome shotgun (WGS) entry which is preliminary data.</text>
</comment>
<dbReference type="PANTHER" id="PTHR18896:SF76">
    <property type="entry name" value="PHOSPHOLIPASE"/>
    <property type="match status" value="1"/>
</dbReference>
<evidence type="ECO:0000256" key="2">
    <source>
        <dbReference type="ARBA" id="ARBA00012027"/>
    </source>
</evidence>
<evidence type="ECO:0000259" key="8">
    <source>
        <dbReference type="PROSITE" id="PS50035"/>
    </source>
</evidence>
<sequence>MQLARVVSFLSCVLWTLAPEAQAARAGITCQKRDNPIKIVAQLCMCEPCHVCEYSLTKKSCGLIKDNGMVLSDGSENQPVQPTLDAEQWFLTEDEITQSRGGVPRSDMQVYSTGNKVHVFPAADTLFLSVYDDIERSNANDTIYLAAWSTDDITFDPINDPTGERTSFKDIMGRAINRGADFRALVWRNMLEKKQNVKLRDIINSLPKPTEGGSTRFIFDDRMPELASSLHQKTLVLRQQNKLIAYIGGIDLTSDRWDTVRHNESEFRKKLNIRRNHEGWIDGHYRIEGPAALDVGANFLARWNSDFKPMDTIVSDVIREFKNPEYAKLPDYTSKGPLDLTSDGKQAVQITRTFSCKYPHYKEFAPKGEKSILQARIKAIKMAKNYIYIEDQYFILVPELLEALLEVLPRIQRLIVVAQRVPDGMKPTGYEKYFYDMVAPIQSRYPNKFQLYSTKEALNVYIHSKIVIIDDVYVSQGSANWNRRSMTSDAEIGANVVDTDLVTSPEGLQVGKVVRDFRVAKFAEMLGKSVDEVAPMPLLEVADLYDTVAADPSSLIERLDIHEHSSYAAFNDVVRQKVDPDDKC</sequence>
<keyword evidence="3" id="KW-0677">Repeat</keyword>
<keyword evidence="6" id="KW-0443">Lipid metabolism</keyword>
<reference evidence="9" key="1">
    <citation type="submission" date="2019-03" db="EMBL/GenBank/DDBJ databases">
        <title>Long read genome sequence of the mycoparasitic Pythium oligandrum ATCC 38472 isolated from sugarbeet rhizosphere.</title>
        <authorList>
            <person name="Gaulin E."/>
        </authorList>
    </citation>
    <scope>NUCLEOTIDE SEQUENCE</scope>
    <source>
        <strain evidence="9">ATCC 38472_TT</strain>
    </source>
</reference>
<dbReference type="EC" id="3.1.4.4" evidence="2"/>
<accession>A0A8K1FKK1</accession>
<dbReference type="GO" id="GO:0004630">
    <property type="term" value="F:phospholipase D activity"/>
    <property type="evidence" value="ECO:0007669"/>
    <property type="project" value="UniProtKB-EC"/>
</dbReference>
<protein>
    <recommendedName>
        <fullName evidence="2">phospholipase D</fullName>
        <ecNumber evidence="2">3.1.4.4</ecNumber>
    </recommendedName>
</protein>
<evidence type="ECO:0000256" key="3">
    <source>
        <dbReference type="ARBA" id="ARBA00022737"/>
    </source>
</evidence>
<dbReference type="EMBL" id="SPLM01000005">
    <property type="protein sequence ID" value="TMW67200.1"/>
    <property type="molecule type" value="Genomic_DNA"/>
</dbReference>
<keyword evidence="7" id="KW-0732">Signal</keyword>
<evidence type="ECO:0000256" key="5">
    <source>
        <dbReference type="ARBA" id="ARBA00022963"/>
    </source>
</evidence>
<dbReference type="SUPFAM" id="SSF56024">
    <property type="entry name" value="Phospholipase D/nuclease"/>
    <property type="match status" value="2"/>
</dbReference>
<dbReference type="PANTHER" id="PTHR18896">
    <property type="entry name" value="PHOSPHOLIPASE D"/>
    <property type="match status" value="1"/>
</dbReference>
<evidence type="ECO:0000256" key="7">
    <source>
        <dbReference type="SAM" id="SignalP"/>
    </source>
</evidence>
<keyword evidence="10" id="KW-1185">Reference proteome</keyword>
<gene>
    <name evidence="9" type="ORF">Poli38472_012316</name>
</gene>
<dbReference type="OrthoDB" id="14911at2759"/>
<dbReference type="GO" id="GO:0009395">
    <property type="term" value="P:phospholipid catabolic process"/>
    <property type="evidence" value="ECO:0007669"/>
    <property type="project" value="TreeGrafter"/>
</dbReference>
<evidence type="ECO:0000256" key="6">
    <source>
        <dbReference type="ARBA" id="ARBA00023098"/>
    </source>
</evidence>
<proteinExistence type="predicted"/>
<dbReference type="GO" id="GO:0005886">
    <property type="term" value="C:plasma membrane"/>
    <property type="evidence" value="ECO:0007669"/>
    <property type="project" value="TreeGrafter"/>
</dbReference>
<feature type="chain" id="PRO_5035479316" description="phospholipase D" evidence="7">
    <location>
        <begin position="24"/>
        <end position="584"/>
    </location>
</feature>